<dbReference type="InterPro" id="IPR001878">
    <property type="entry name" value="Znf_CCHC"/>
</dbReference>
<comment type="caution">
    <text evidence="4">The sequence shown here is derived from an EMBL/GenBank/DDBJ whole genome shotgun (WGS) entry which is preliminary data.</text>
</comment>
<dbReference type="OrthoDB" id="432102at2759"/>
<keyword evidence="1" id="KW-0479">Metal-binding</keyword>
<evidence type="ECO:0000256" key="1">
    <source>
        <dbReference type="PROSITE-ProRule" id="PRU00047"/>
    </source>
</evidence>
<dbReference type="Proteomes" id="UP000186817">
    <property type="component" value="Unassembled WGS sequence"/>
</dbReference>
<dbReference type="PROSITE" id="PS50158">
    <property type="entry name" value="ZF_CCHC"/>
    <property type="match status" value="1"/>
</dbReference>
<keyword evidence="1" id="KW-0863">Zinc-finger</keyword>
<dbReference type="Gene3D" id="4.10.60.10">
    <property type="entry name" value="Zinc finger, CCHC-type"/>
    <property type="match status" value="1"/>
</dbReference>
<feature type="compositionally biased region" description="Basic and acidic residues" evidence="2">
    <location>
        <begin position="439"/>
        <end position="448"/>
    </location>
</feature>
<dbReference type="GO" id="GO:0003676">
    <property type="term" value="F:nucleic acid binding"/>
    <property type="evidence" value="ECO:0007669"/>
    <property type="project" value="InterPro"/>
</dbReference>
<evidence type="ECO:0000259" key="3">
    <source>
        <dbReference type="PROSITE" id="PS50158"/>
    </source>
</evidence>
<feature type="compositionally biased region" description="Low complexity" evidence="2">
    <location>
        <begin position="414"/>
        <end position="438"/>
    </location>
</feature>
<reference evidence="4 5" key="1">
    <citation type="submission" date="2016-02" db="EMBL/GenBank/DDBJ databases">
        <title>Genome analysis of coral dinoflagellate symbionts highlights evolutionary adaptations to a symbiotic lifestyle.</title>
        <authorList>
            <person name="Aranda M."/>
            <person name="Li Y."/>
            <person name="Liew Y.J."/>
            <person name="Baumgarten S."/>
            <person name="Simakov O."/>
            <person name="Wilson M."/>
            <person name="Piel J."/>
            <person name="Ashoor H."/>
            <person name="Bougouffa S."/>
            <person name="Bajic V.B."/>
            <person name="Ryu T."/>
            <person name="Ravasi T."/>
            <person name="Bayer T."/>
            <person name="Micklem G."/>
            <person name="Kim H."/>
            <person name="Bhak J."/>
            <person name="Lajeunesse T.C."/>
            <person name="Voolstra C.R."/>
        </authorList>
    </citation>
    <scope>NUCLEOTIDE SEQUENCE [LARGE SCALE GENOMIC DNA]</scope>
    <source>
        <strain evidence="4 5">CCMP2467</strain>
    </source>
</reference>
<dbReference type="SUPFAM" id="SSF57756">
    <property type="entry name" value="Retrovirus zinc finger-like domains"/>
    <property type="match status" value="1"/>
</dbReference>
<name>A0A1Q9BSS6_SYMMI</name>
<keyword evidence="1" id="KW-0862">Zinc</keyword>
<organism evidence="4 5">
    <name type="scientific">Symbiodinium microadriaticum</name>
    <name type="common">Dinoflagellate</name>
    <name type="synonym">Zooxanthella microadriatica</name>
    <dbReference type="NCBI Taxonomy" id="2951"/>
    <lineage>
        <taxon>Eukaryota</taxon>
        <taxon>Sar</taxon>
        <taxon>Alveolata</taxon>
        <taxon>Dinophyceae</taxon>
        <taxon>Suessiales</taxon>
        <taxon>Symbiodiniaceae</taxon>
        <taxon>Symbiodinium</taxon>
    </lineage>
</organism>
<keyword evidence="5" id="KW-1185">Reference proteome</keyword>
<feature type="region of interest" description="Disordered" evidence="2">
    <location>
        <begin position="1"/>
        <end position="23"/>
    </location>
</feature>
<dbReference type="AlphaFoldDB" id="A0A1Q9BSS6"/>
<feature type="non-terminal residue" evidence="4">
    <location>
        <position position="448"/>
    </location>
</feature>
<feature type="compositionally biased region" description="Basic and acidic residues" evidence="2">
    <location>
        <begin position="317"/>
        <end position="358"/>
    </location>
</feature>
<proteinExistence type="predicted"/>
<evidence type="ECO:0000313" key="5">
    <source>
        <dbReference type="Proteomes" id="UP000186817"/>
    </source>
</evidence>
<evidence type="ECO:0000313" key="4">
    <source>
        <dbReference type="EMBL" id="OLP73729.1"/>
    </source>
</evidence>
<dbReference type="GO" id="GO:0008270">
    <property type="term" value="F:zinc ion binding"/>
    <property type="evidence" value="ECO:0007669"/>
    <property type="project" value="UniProtKB-KW"/>
</dbReference>
<accession>A0A1Q9BSS6</accession>
<feature type="compositionally biased region" description="Polar residues" evidence="2">
    <location>
        <begin position="1"/>
        <end position="13"/>
    </location>
</feature>
<evidence type="ECO:0000256" key="2">
    <source>
        <dbReference type="SAM" id="MobiDB-lite"/>
    </source>
</evidence>
<sequence>MDPSQIPVSNSPLDGSPAAAGVPTVPDASTMMLEMVQAATQAAQAAALSAQSVAKLVAESPSGKGSADSGNAFQAYKLLKHPDSFGSENTDNDAVQWGAWLHGFRTWASVVNPAYEAELIEIEARCSEPCMSMSELPEQTRLRSRQLYGILSTLLKGRPLQVLRLTQSQHGYEVMRVLHQTFQPRTRSRAMAIISAIMATPAFNKQSTIREQVHAFERACAEYFNASGKEVSEDIKFSILLRSLPKYLRDHINLSLTEDTTYVQVREQILQFENVTQSWNPSRVQQQLLMPSVPSAGSQATDMEVDAEGSIARLKGKGKDKGKGDKGKGDKGGKGGKYGDKNKGKGNKGKHDSGKGKGDPSSASRSLADVECHYCHKKGHYQRDCRKMRQDQAKRDKAAARVRQVEDSHPPANPSGEASPSAASAAASASSPAKSVKSIRIDLTRNQP</sequence>
<feature type="domain" description="CCHC-type" evidence="3">
    <location>
        <begin position="372"/>
        <end position="387"/>
    </location>
</feature>
<protein>
    <recommendedName>
        <fullName evidence="3">CCHC-type domain-containing protein</fullName>
    </recommendedName>
</protein>
<feature type="region of interest" description="Disordered" evidence="2">
    <location>
        <begin position="311"/>
        <end position="448"/>
    </location>
</feature>
<dbReference type="EMBL" id="LSRX01004882">
    <property type="protein sequence ID" value="OLP73729.1"/>
    <property type="molecule type" value="Genomic_DNA"/>
</dbReference>
<feature type="compositionally biased region" description="Basic and acidic residues" evidence="2">
    <location>
        <begin position="381"/>
        <end position="409"/>
    </location>
</feature>
<gene>
    <name evidence="4" type="ORF">AK812_SmicGene46933</name>
</gene>
<dbReference type="InterPro" id="IPR036875">
    <property type="entry name" value="Znf_CCHC_sf"/>
</dbReference>